<dbReference type="OrthoDB" id="8471343at2"/>
<proteinExistence type="predicted"/>
<accession>A0A212RC12</accession>
<protein>
    <submittedName>
        <fullName evidence="1">Uncharacterized protein</fullName>
    </submittedName>
</protein>
<evidence type="ECO:0000313" key="2">
    <source>
        <dbReference type="Proteomes" id="UP000198418"/>
    </source>
</evidence>
<dbReference type="EMBL" id="FYDG01000003">
    <property type="protein sequence ID" value="SNB69718.1"/>
    <property type="molecule type" value="Genomic_DNA"/>
</dbReference>
<gene>
    <name evidence="1" type="ORF">SAMN06265338_103277</name>
</gene>
<name>A0A212RC12_RHOAC</name>
<reference evidence="2" key="1">
    <citation type="submission" date="2017-06" db="EMBL/GenBank/DDBJ databases">
        <authorList>
            <person name="Varghese N."/>
            <person name="Submissions S."/>
        </authorList>
    </citation>
    <scope>NUCLEOTIDE SEQUENCE [LARGE SCALE GENOMIC DNA]</scope>
    <source>
        <strain evidence="2">DSM 137</strain>
    </source>
</reference>
<dbReference type="Proteomes" id="UP000198418">
    <property type="component" value="Unassembled WGS sequence"/>
</dbReference>
<sequence>MSQTIHVYNRAAIMRRAWAIARKRREEIARRTYDLDVRIIGSRVIHNRPLSAFIAETPLDLGAAQKIAWAEARKADDASHGGALVIFRPRALAPVRRRLGRVWPLLIAAARWINRRFIPSHAA</sequence>
<organism evidence="1 2">
    <name type="scientific">Rhodoblastus acidophilus</name>
    <name type="common">Rhodopseudomonas acidophila</name>
    <dbReference type="NCBI Taxonomy" id="1074"/>
    <lineage>
        <taxon>Bacteria</taxon>
        <taxon>Pseudomonadati</taxon>
        <taxon>Pseudomonadota</taxon>
        <taxon>Alphaproteobacteria</taxon>
        <taxon>Hyphomicrobiales</taxon>
        <taxon>Rhodoblastaceae</taxon>
        <taxon>Rhodoblastus</taxon>
    </lineage>
</organism>
<keyword evidence="2" id="KW-1185">Reference proteome</keyword>
<dbReference type="AlphaFoldDB" id="A0A212RC12"/>
<dbReference type="RefSeq" id="WP_111390697.1">
    <property type="nucleotide sequence ID" value="NZ_FYDG01000003.1"/>
</dbReference>
<evidence type="ECO:0000313" key="1">
    <source>
        <dbReference type="EMBL" id="SNB69718.1"/>
    </source>
</evidence>